<dbReference type="EMBL" id="CZDF01000180">
    <property type="protein sequence ID" value="CUR35744.1"/>
    <property type="molecule type" value="Genomic_DNA"/>
</dbReference>
<evidence type="ECO:0000313" key="1">
    <source>
        <dbReference type="EMBL" id="CUR35744.1"/>
    </source>
</evidence>
<organism evidence="1 2">
    <name type="scientific">Planktothrix tepida PCC 9214</name>
    <dbReference type="NCBI Taxonomy" id="671072"/>
    <lineage>
        <taxon>Bacteria</taxon>
        <taxon>Bacillati</taxon>
        <taxon>Cyanobacteriota</taxon>
        <taxon>Cyanophyceae</taxon>
        <taxon>Oscillatoriophycideae</taxon>
        <taxon>Oscillatoriales</taxon>
        <taxon>Microcoleaceae</taxon>
        <taxon>Planktothrix</taxon>
    </lineage>
</organism>
<reference evidence="2" key="1">
    <citation type="submission" date="2015-10" db="EMBL/GenBank/DDBJ databases">
        <authorList>
            <person name="Regsiter A."/>
            <person name="william w."/>
        </authorList>
    </citation>
    <scope>NUCLEOTIDE SEQUENCE [LARGE SCALE GENOMIC DNA]</scope>
</reference>
<gene>
    <name evidence="1" type="ORF">PL9214720014</name>
</gene>
<dbReference type="AlphaFoldDB" id="A0A1J1LT19"/>
<protein>
    <submittedName>
        <fullName evidence="1">Uncharacterized protein</fullName>
    </submittedName>
</protein>
<sequence>MAVTLSKTDYKRLKVLTIQLQALIREISQKGAILDEIMEILQTVKLDTDNPEVIANTRVFRSPIITNHIKIERIKAIQKQLVEIRESANVEGFDSTIEHQKELIIKNIHEIKPLFFERKENFQLKQDIAIFEAVEVNGMSVKMASKQFNISEDLVNYAVNRARVKLVIFLLGWDSERISLSA</sequence>
<name>A0A1J1LT19_9CYAN</name>
<dbReference type="RefSeq" id="WP_072722671.1">
    <property type="nucleotide sequence ID" value="NZ_LN889817.1"/>
</dbReference>
<evidence type="ECO:0000313" key="2">
    <source>
        <dbReference type="Proteomes" id="UP000184315"/>
    </source>
</evidence>
<proteinExistence type="predicted"/>
<accession>A0A1J1LT19</accession>
<keyword evidence="2" id="KW-1185">Reference proteome</keyword>
<dbReference type="Proteomes" id="UP000184315">
    <property type="component" value="Unassembled WGS sequence"/>
</dbReference>